<organism evidence="3">
    <name type="scientific">Opuntia streptacantha</name>
    <name type="common">Prickly pear cactus</name>
    <name type="synonym">Opuntia cardona</name>
    <dbReference type="NCBI Taxonomy" id="393608"/>
    <lineage>
        <taxon>Eukaryota</taxon>
        <taxon>Viridiplantae</taxon>
        <taxon>Streptophyta</taxon>
        <taxon>Embryophyta</taxon>
        <taxon>Tracheophyta</taxon>
        <taxon>Spermatophyta</taxon>
        <taxon>Magnoliopsida</taxon>
        <taxon>eudicotyledons</taxon>
        <taxon>Gunneridae</taxon>
        <taxon>Pentapetalae</taxon>
        <taxon>Caryophyllales</taxon>
        <taxon>Cactineae</taxon>
        <taxon>Cactaceae</taxon>
        <taxon>Opuntioideae</taxon>
        <taxon>Opuntia</taxon>
    </lineage>
</organism>
<evidence type="ECO:0000313" key="3">
    <source>
        <dbReference type="EMBL" id="MBA4670156.1"/>
    </source>
</evidence>
<dbReference type="Pfam" id="PF17780">
    <property type="entry name" value="OCRE"/>
    <property type="match status" value="1"/>
</dbReference>
<evidence type="ECO:0000256" key="1">
    <source>
        <dbReference type="SAM" id="MobiDB-lite"/>
    </source>
</evidence>
<sequence>MKLMENGDYNVYHEAREVFEREAEGYEALARAKNNVSANDSDAFDMFADEDDAAGKSEGNHQTSMPSATGSQSAVEKENLDLGSSWAGQSDYVYDEVSGYYYSSSLGYYYDPQTGLFCSAASGQWPLCLPSTRRERNQRKTMTILQESFIISMEILHFMA</sequence>
<dbReference type="InterPro" id="IPR039905">
    <property type="entry name" value="CD2BP2/Lin1"/>
</dbReference>
<feature type="domain" description="OCRE" evidence="2">
    <location>
        <begin position="89"/>
        <end position="125"/>
    </location>
</feature>
<reference evidence="3" key="1">
    <citation type="journal article" date="2013" name="J. Plant Res.">
        <title>Effect of fungi and light on seed germination of three Opuntia species from semiarid lands of central Mexico.</title>
        <authorList>
            <person name="Delgado-Sanchez P."/>
            <person name="Jimenez-Bremont J.F."/>
            <person name="Guerrero-Gonzalez Mde L."/>
            <person name="Flores J."/>
        </authorList>
    </citation>
    <scope>NUCLEOTIDE SEQUENCE</scope>
    <source>
        <tissue evidence="3">Cladode</tissue>
    </source>
</reference>
<protein>
    <recommendedName>
        <fullName evidence="2">OCRE domain-containing protein</fullName>
    </recommendedName>
</protein>
<name>A0A7C9ALF1_OPUST</name>
<feature type="compositionally biased region" description="Polar residues" evidence="1">
    <location>
        <begin position="60"/>
        <end position="74"/>
    </location>
</feature>
<accession>A0A7C9ALF1</accession>
<reference evidence="3" key="2">
    <citation type="submission" date="2020-07" db="EMBL/GenBank/DDBJ databases">
        <authorList>
            <person name="Vera ALvarez R."/>
            <person name="Arias-Moreno D.M."/>
            <person name="Jimenez-Jacinto V."/>
            <person name="Jimenez-Bremont J.F."/>
            <person name="Swaminathan K."/>
            <person name="Moose S.P."/>
            <person name="Guerrero-Gonzalez M.L."/>
            <person name="Marino-Ramirez L."/>
            <person name="Landsman D."/>
            <person name="Rodriguez-Kessler M."/>
            <person name="Delgado-Sanchez P."/>
        </authorList>
    </citation>
    <scope>NUCLEOTIDE SEQUENCE</scope>
    <source>
        <tissue evidence="3">Cladode</tissue>
    </source>
</reference>
<dbReference type="PANTHER" id="PTHR13138">
    <property type="entry name" value="PROTEIN LIN1"/>
    <property type="match status" value="1"/>
</dbReference>
<proteinExistence type="predicted"/>
<dbReference type="PANTHER" id="PTHR13138:SF3">
    <property type="entry name" value="CD2 ANTIGEN CYTOPLASMIC TAIL-BINDING PROTEIN 2"/>
    <property type="match status" value="1"/>
</dbReference>
<evidence type="ECO:0000259" key="2">
    <source>
        <dbReference type="Pfam" id="PF17780"/>
    </source>
</evidence>
<dbReference type="EMBL" id="GISG01246314">
    <property type="protein sequence ID" value="MBA4670156.1"/>
    <property type="molecule type" value="Transcribed_RNA"/>
</dbReference>
<dbReference type="AlphaFoldDB" id="A0A7C9ALF1"/>
<dbReference type="InterPro" id="IPR041591">
    <property type="entry name" value="OCRE"/>
</dbReference>
<feature type="region of interest" description="Disordered" evidence="1">
    <location>
        <begin position="52"/>
        <end position="76"/>
    </location>
</feature>
<dbReference type="GO" id="GO:0005682">
    <property type="term" value="C:U5 snRNP"/>
    <property type="evidence" value="ECO:0007669"/>
    <property type="project" value="InterPro"/>
</dbReference>